<gene>
    <name evidence="2" type="ORF">ARMSODRAFT_956604</name>
</gene>
<dbReference type="EMBL" id="KZ293428">
    <property type="protein sequence ID" value="PBK69803.1"/>
    <property type="molecule type" value="Genomic_DNA"/>
</dbReference>
<name>A0A2H3C0Y1_9AGAR</name>
<dbReference type="AlphaFoldDB" id="A0A2H3C0Y1"/>
<keyword evidence="3" id="KW-1185">Reference proteome</keyword>
<keyword evidence="1" id="KW-0812">Transmembrane</keyword>
<feature type="transmembrane region" description="Helical" evidence="1">
    <location>
        <begin position="7"/>
        <end position="28"/>
    </location>
</feature>
<proteinExistence type="predicted"/>
<organism evidence="2 3">
    <name type="scientific">Armillaria solidipes</name>
    <dbReference type="NCBI Taxonomy" id="1076256"/>
    <lineage>
        <taxon>Eukaryota</taxon>
        <taxon>Fungi</taxon>
        <taxon>Dikarya</taxon>
        <taxon>Basidiomycota</taxon>
        <taxon>Agaricomycotina</taxon>
        <taxon>Agaricomycetes</taxon>
        <taxon>Agaricomycetidae</taxon>
        <taxon>Agaricales</taxon>
        <taxon>Marasmiineae</taxon>
        <taxon>Physalacriaceae</taxon>
        <taxon>Armillaria</taxon>
    </lineage>
</organism>
<keyword evidence="1" id="KW-0472">Membrane</keyword>
<sequence>MLTPDKVLAFLLKAGQSLVGAFLVFFATSTDINFPSTCSSAHGRQRVFNSTDLLQLRDACGASLEMFHPEI</sequence>
<protein>
    <submittedName>
        <fullName evidence="2">Uncharacterized protein</fullName>
    </submittedName>
</protein>
<accession>A0A2H3C0Y1</accession>
<evidence type="ECO:0000313" key="3">
    <source>
        <dbReference type="Proteomes" id="UP000218334"/>
    </source>
</evidence>
<dbReference type="Proteomes" id="UP000218334">
    <property type="component" value="Unassembled WGS sequence"/>
</dbReference>
<keyword evidence="1" id="KW-1133">Transmembrane helix</keyword>
<evidence type="ECO:0000313" key="2">
    <source>
        <dbReference type="EMBL" id="PBK69803.1"/>
    </source>
</evidence>
<reference evidence="3" key="1">
    <citation type="journal article" date="2017" name="Nat. Ecol. Evol.">
        <title>Genome expansion and lineage-specific genetic innovations in the forest pathogenic fungi Armillaria.</title>
        <authorList>
            <person name="Sipos G."/>
            <person name="Prasanna A.N."/>
            <person name="Walter M.C."/>
            <person name="O'Connor E."/>
            <person name="Balint B."/>
            <person name="Krizsan K."/>
            <person name="Kiss B."/>
            <person name="Hess J."/>
            <person name="Varga T."/>
            <person name="Slot J."/>
            <person name="Riley R."/>
            <person name="Boka B."/>
            <person name="Rigling D."/>
            <person name="Barry K."/>
            <person name="Lee J."/>
            <person name="Mihaltcheva S."/>
            <person name="LaButti K."/>
            <person name="Lipzen A."/>
            <person name="Waldron R."/>
            <person name="Moloney N.M."/>
            <person name="Sperisen C."/>
            <person name="Kredics L."/>
            <person name="Vagvoelgyi C."/>
            <person name="Patrignani A."/>
            <person name="Fitzpatrick D."/>
            <person name="Nagy I."/>
            <person name="Doyle S."/>
            <person name="Anderson J.B."/>
            <person name="Grigoriev I.V."/>
            <person name="Gueldener U."/>
            <person name="Muensterkoetter M."/>
            <person name="Nagy L.G."/>
        </authorList>
    </citation>
    <scope>NUCLEOTIDE SEQUENCE [LARGE SCALE GENOMIC DNA]</scope>
    <source>
        <strain evidence="3">28-4</strain>
    </source>
</reference>
<evidence type="ECO:0000256" key="1">
    <source>
        <dbReference type="SAM" id="Phobius"/>
    </source>
</evidence>